<dbReference type="InterPro" id="IPR001296">
    <property type="entry name" value="Glyco_trans_1"/>
</dbReference>
<feature type="domain" description="Glycosyltransferase subfamily 4-like N-terminal" evidence="6">
    <location>
        <begin position="45"/>
        <end position="206"/>
    </location>
</feature>
<evidence type="ECO:0000256" key="2">
    <source>
        <dbReference type="ARBA" id="ARBA00022676"/>
    </source>
</evidence>
<dbReference type="PANTHER" id="PTHR45947">
    <property type="entry name" value="SULFOQUINOVOSYL TRANSFERASE SQD2"/>
    <property type="match status" value="1"/>
</dbReference>
<feature type="region of interest" description="Disordered" evidence="4">
    <location>
        <begin position="1"/>
        <end position="26"/>
    </location>
</feature>
<dbReference type="InterPro" id="IPR028098">
    <property type="entry name" value="Glyco_trans_4-like_N"/>
</dbReference>
<evidence type="ECO:0000256" key="4">
    <source>
        <dbReference type="SAM" id="MobiDB-lite"/>
    </source>
</evidence>
<evidence type="ECO:0000259" key="5">
    <source>
        <dbReference type="Pfam" id="PF00534"/>
    </source>
</evidence>
<proteinExistence type="predicted"/>
<evidence type="ECO:0000256" key="3">
    <source>
        <dbReference type="ARBA" id="ARBA00022679"/>
    </source>
</evidence>
<dbReference type="GO" id="GO:1901137">
    <property type="term" value="P:carbohydrate derivative biosynthetic process"/>
    <property type="evidence" value="ECO:0007669"/>
    <property type="project" value="UniProtKB-ARBA"/>
</dbReference>
<feature type="domain" description="Glycosyl transferase family 1" evidence="5">
    <location>
        <begin position="226"/>
        <end position="374"/>
    </location>
</feature>
<dbReference type="InterPro" id="IPR050194">
    <property type="entry name" value="Glycosyltransferase_grp1"/>
</dbReference>
<evidence type="ECO:0000313" key="7">
    <source>
        <dbReference type="EMBL" id="PPF14973.1"/>
    </source>
</evidence>
<comment type="caution">
    <text evidence="7">The sequence shown here is derived from an EMBL/GenBank/DDBJ whole genome shotgun (WGS) entry which is preliminary data.</text>
</comment>
<keyword evidence="10" id="KW-1185">Reference proteome</keyword>
<keyword evidence="3" id="KW-0808">Transferase</keyword>
<gene>
    <name evidence="7" type="ORF">C5C04_04880</name>
    <name evidence="8" type="ORF">C5C40_04745</name>
</gene>
<accession>A0ABD6WAW7</accession>
<evidence type="ECO:0000313" key="10">
    <source>
        <dbReference type="Proteomes" id="UP000239698"/>
    </source>
</evidence>
<sequence>MSAGYKGARVRPSVHPSARRRSPKRRNVRGVRVAVVTESFLPSLNGVTTSVLRVLDEFAERGIEALVICPAAGAPGHYAGHRVVEHPAIAYRDFPVGIPTLALTRELADFEPDVVHVASPFLLGARAIAAAGRLGVPSVAIYQTDVARFAARYGIRGARALAWRIIRQIHAGADLTLAPSSSALDDLAAAGIQRTALWGRGVQSERFHPRSRSSPYAQAVRAQLAPGDSLVGYIGRLSPEKRVERMAALSSLPGAELVVGGYGPSAARVAAALGRQARMLGRLDGERLPAVFAALDVFVHTGTEETFGQTVQEAQASGTAVVAPHAGGPTDLIEHGVDGVLYAPESDSDLRRQVERLVRDPGLRARLAEAGRRRVLHRTWSALTDELLAHYAAAGAPSLALPRS</sequence>
<evidence type="ECO:0000259" key="6">
    <source>
        <dbReference type="Pfam" id="PF13439"/>
    </source>
</evidence>
<dbReference type="Pfam" id="PF13439">
    <property type="entry name" value="Glyco_transf_4"/>
    <property type="match status" value="1"/>
</dbReference>
<dbReference type="EMBL" id="PSVT01000006">
    <property type="protein sequence ID" value="PPH78513.1"/>
    <property type="molecule type" value="Genomic_DNA"/>
</dbReference>
<protein>
    <recommendedName>
        <fullName evidence="1">D-inositol 3-phosphate glycosyltransferase</fullName>
    </recommendedName>
</protein>
<dbReference type="PANTHER" id="PTHR45947:SF3">
    <property type="entry name" value="SULFOQUINOVOSYL TRANSFERASE SQD2"/>
    <property type="match status" value="1"/>
</dbReference>
<keyword evidence="2" id="KW-0328">Glycosyltransferase</keyword>
<dbReference type="AlphaFoldDB" id="A0ABD6WAW7"/>
<name>A0ABD6WAW7_RATRA</name>
<dbReference type="Proteomes" id="UP000239698">
    <property type="component" value="Unassembled WGS sequence"/>
</dbReference>
<dbReference type="GO" id="GO:0016757">
    <property type="term" value="F:glycosyltransferase activity"/>
    <property type="evidence" value="ECO:0007669"/>
    <property type="project" value="UniProtKB-KW"/>
</dbReference>
<feature type="compositionally biased region" description="Basic residues" evidence="4">
    <location>
        <begin position="17"/>
        <end position="26"/>
    </location>
</feature>
<evidence type="ECO:0000313" key="9">
    <source>
        <dbReference type="Proteomes" id="UP000237881"/>
    </source>
</evidence>
<dbReference type="EMBL" id="PSUL01000007">
    <property type="protein sequence ID" value="PPF14973.1"/>
    <property type="molecule type" value="Genomic_DNA"/>
</dbReference>
<dbReference type="Proteomes" id="UP000237881">
    <property type="component" value="Unassembled WGS sequence"/>
</dbReference>
<organism evidence="7 9">
    <name type="scientific">Rathayibacter rathayi</name>
    <name type="common">Corynebacterium rathayi</name>
    <dbReference type="NCBI Taxonomy" id="33887"/>
    <lineage>
        <taxon>Bacteria</taxon>
        <taxon>Bacillati</taxon>
        <taxon>Actinomycetota</taxon>
        <taxon>Actinomycetes</taxon>
        <taxon>Micrococcales</taxon>
        <taxon>Microbacteriaceae</taxon>
        <taxon>Rathayibacter</taxon>
    </lineage>
</organism>
<evidence type="ECO:0000313" key="8">
    <source>
        <dbReference type="EMBL" id="PPH78513.1"/>
    </source>
</evidence>
<reference evidence="9 10" key="1">
    <citation type="submission" date="2018-02" db="EMBL/GenBank/DDBJ databases">
        <title>Bacteriophage NCPPB3778 and a type I-E CRISPR drive the evolution of the US Biological Select Agent, Rathayibacter toxicus.</title>
        <authorList>
            <person name="Davis E.W.II."/>
            <person name="Tabima J.F."/>
            <person name="Weisberg A.J."/>
            <person name="Lopes L.D."/>
            <person name="Wiseman M.S."/>
            <person name="Wiseman M.S."/>
            <person name="Pupko T."/>
            <person name="Belcher M.S."/>
            <person name="Sechler A.J."/>
            <person name="Tancos M.A."/>
            <person name="Schroeder B.K."/>
            <person name="Murray T.D."/>
            <person name="Luster D.G."/>
            <person name="Schneider W.L."/>
            <person name="Rogers E."/>
            <person name="Andreote F.D."/>
            <person name="Grunwald N.J."/>
            <person name="Putnam M.L."/>
            <person name="Chang J.H."/>
        </authorList>
    </citation>
    <scope>NUCLEOTIDE SEQUENCE [LARGE SCALE GENOMIC DNA]</scope>
    <source>
        <strain evidence="8 10">AY1D6</strain>
        <strain evidence="7 9">AY1I9</strain>
    </source>
</reference>
<evidence type="ECO:0000256" key="1">
    <source>
        <dbReference type="ARBA" id="ARBA00021292"/>
    </source>
</evidence>
<dbReference type="Pfam" id="PF00534">
    <property type="entry name" value="Glycos_transf_1"/>
    <property type="match status" value="1"/>
</dbReference>
<dbReference type="Gene3D" id="3.40.50.2000">
    <property type="entry name" value="Glycogen Phosphorylase B"/>
    <property type="match status" value="2"/>
</dbReference>
<dbReference type="KEGG" id="rry:C1O28_09360"/>
<dbReference type="SUPFAM" id="SSF53756">
    <property type="entry name" value="UDP-Glycosyltransferase/glycogen phosphorylase"/>
    <property type="match status" value="1"/>
</dbReference>